<gene>
    <name evidence="1" type="ORF">MYCFIDRAFT_215487</name>
</gene>
<proteinExistence type="predicted"/>
<accession>M3AB47</accession>
<organism evidence="1 2">
    <name type="scientific">Pseudocercospora fijiensis (strain CIRAD86)</name>
    <name type="common">Black leaf streak disease fungus</name>
    <name type="synonym">Mycosphaerella fijiensis</name>
    <dbReference type="NCBI Taxonomy" id="383855"/>
    <lineage>
        <taxon>Eukaryota</taxon>
        <taxon>Fungi</taxon>
        <taxon>Dikarya</taxon>
        <taxon>Ascomycota</taxon>
        <taxon>Pezizomycotina</taxon>
        <taxon>Dothideomycetes</taxon>
        <taxon>Dothideomycetidae</taxon>
        <taxon>Mycosphaerellales</taxon>
        <taxon>Mycosphaerellaceae</taxon>
        <taxon>Pseudocercospora</taxon>
    </lineage>
</organism>
<feature type="non-terminal residue" evidence="1">
    <location>
        <position position="1"/>
    </location>
</feature>
<protein>
    <recommendedName>
        <fullName evidence="3">BTB domain-containing protein</fullName>
    </recommendedName>
</protein>
<dbReference type="HOGENOM" id="CLU_1437721_0_0_1"/>
<dbReference type="Proteomes" id="UP000016932">
    <property type="component" value="Unassembled WGS sequence"/>
</dbReference>
<evidence type="ECO:0008006" key="3">
    <source>
        <dbReference type="Google" id="ProtNLM"/>
    </source>
</evidence>
<reference evidence="1 2" key="1">
    <citation type="journal article" date="2012" name="PLoS Pathog.">
        <title>Diverse lifestyles and strategies of plant pathogenesis encoded in the genomes of eighteen Dothideomycetes fungi.</title>
        <authorList>
            <person name="Ohm R.A."/>
            <person name="Feau N."/>
            <person name="Henrissat B."/>
            <person name="Schoch C.L."/>
            <person name="Horwitz B.A."/>
            <person name="Barry K.W."/>
            <person name="Condon B.J."/>
            <person name="Copeland A.C."/>
            <person name="Dhillon B."/>
            <person name="Glaser F."/>
            <person name="Hesse C.N."/>
            <person name="Kosti I."/>
            <person name="LaButti K."/>
            <person name="Lindquist E.A."/>
            <person name="Lucas S."/>
            <person name="Salamov A.A."/>
            <person name="Bradshaw R.E."/>
            <person name="Ciuffetti L."/>
            <person name="Hamelin R.C."/>
            <person name="Kema G.H.J."/>
            <person name="Lawrence C."/>
            <person name="Scott J.A."/>
            <person name="Spatafora J.W."/>
            <person name="Turgeon B.G."/>
            <person name="de Wit P.J.G.M."/>
            <person name="Zhong S."/>
            <person name="Goodwin S.B."/>
            <person name="Grigoriev I.V."/>
        </authorList>
    </citation>
    <scope>NUCLEOTIDE SEQUENCE [LARGE SCALE GENOMIC DNA]</scope>
    <source>
        <strain evidence="1 2">CIRAD86</strain>
    </source>
</reference>
<dbReference type="EMBL" id="KB446559">
    <property type="protein sequence ID" value="EME81796.1"/>
    <property type="molecule type" value="Genomic_DNA"/>
</dbReference>
<feature type="non-terminal residue" evidence="1">
    <location>
        <position position="189"/>
    </location>
</feature>
<dbReference type="RefSeq" id="XP_007927354.1">
    <property type="nucleotide sequence ID" value="XM_007929163.1"/>
</dbReference>
<dbReference type="GeneID" id="19338179"/>
<evidence type="ECO:0000313" key="2">
    <source>
        <dbReference type="Proteomes" id="UP000016932"/>
    </source>
</evidence>
<dbReference type="KEGG" id="pfj:MYCFIDRAFT_215487"/>
<name>M3AB47_PSEFD</name>
<dbReference type="AlphaFoldDB" id="M3AB47"/>
<dbReference type="VEuPathDB" id="FungiDB:MYCFIDRAFT_215487"/>
<keyword evidence="2" id="KW-1185">Reference proteome</keyword>
<evidence type="ECO:0000313" key="1">
    <source>
        <dbReference type="EMBL" id="EME81796.1"/>
    </source>
</evidence>
<dbReference type="Gene3D" id="3.30.710.10">
    <property type="entry name" value="Potassium Channel Kv1.1, Chain A"/>
    <property type="match status" value="1"/>
</dbReference>
<dbReference type="InterPro" id="IPR011333">
    <property type="entry name" value="SKP1/BTB/POZ_sf"/>
</dbReference>
<sequence length="189" mass="21771">GQYADTQTFLVGAEATPLLLHYLVLQRRWPKFLQTNGFRYSADGRRSYDLTKQDHKTFEVLATWIYTGRIPASPNAEADIASQRLVKGVRLSSENPWHDKENIYPNWRDEDLVDLWLLACELDIPELADAAISSLFEQNVWFQHTTSLEAVNKAFANVQNVTKPTLLQKYLIDEAVYYLGDKHVPRKTD</sequence>
<dbReference type="OrthoDB" id="194443at2759"/>